<dbReference type="EMBL" id="CAVNYO010000412">
    <property type="protein sequence ID" value="CAK5276702.1"/>
    <property type="molecule type" value="Genomic_DNA"/>
</dbReference>
<protein>
    <submittedName>
        <fullName evidence="1">Uncharacterized protein</fullName>
    </submittedName>
</protein>
<feature type="non-terminal residue" evidence="1">
    <location>
        <position position="1"/>
    </location>
</feature>
<evidence type="ECO:0000313" key="1">
    <source>
        <dbReference type="EMBL" id="CAK5276702.1"/>
    </source>
</evidence>
<sequence length="113" mass="11445">APLTCGSGSATTVVDAPMVGFARSKRTTVASGRTSVTSSSASCVCVLCSLHPRSERPRLGVCVTGPPSVDTLVTTSGRASIAKSALHIRRGGSSHLKAIVRWGTGMGVSHNAP</sequence>
<keyword evidence="2" id="KW-1185">Reference proteome</keyword>
<dbReference type="AlphaFoldDB" id="A0AAD2K3D3"/>
<evidence type="ECO:0000313" key="2">
    <source>
        <dbReference type="Proteomes" id="UP001295794"/>
    </source>
</evidence>
<organism evidence="1 2">
    <name type="scientific">Mycena citricolor</name>
    <dbReference type="NCBI Taxonomy" id="2018698"/>
    <lineage>
        <taxon>Eukaryota</taxon>
        <taxon>Fungi</taxon>
        <taxon>Dikarya</taxon>
        <taxon>Basidiomycota</taxon>
        <taxon>Agaricomycotina</taxon>
        <taxon>Agaricomycetes</taxon>
        <taxon>Agaricomycetidae</taxon>
        <taxon>Agaricales</taxon>
        <taxon>Marasmiineae</taxon>
        <taxon>Mycenaceae</taxon>
        <taxon>Mycena</taxon>
    </lineage>
</organism>
<name>A0AAD2K3D3_9AGAR</name>
<comment type="caution">
    <text evidence="1">The sequence shown here is derived from an EMBL/GenBank/DDBJ whole genome shotgun (WGS) entry which is preliminary data.</text>
</comment>
<gene>
    <name evidence="1" type="ORF">MYCIT1_LOCUS25180</name>
</gene>
<accession>A0AAD2K3D3</accession>
<proteinExistence type="predicted"/>
<dbReference type="Proteomes" id="UP001295794">
    <property type="component" value="Unassembled WGS sequence"/>
</dbReference>
<reference evidence="1" key="1">
    <citation type="submission" date="2023-11" db="EMBL/GenBank/DDBJ databases">
        <authorList>
            <person name="De Vega J J."/>
            <person name="De Vega J J."/>
        </authorList>
    </citation>
    <scope>NUCLEOTIDE SEQUENCE</scope>
</reference>